<comment type="caution">
    <text evidence="1">The sequence shown here is derived from an EMBL/GenBank/DDBJ whole genome shotgun (WGS) entry which is preliminary data.</text>
</comment>
<protein>
    <submittedName>
        <fullName evidence="1">Uncharacterized protein</fullName>
    </submittedName>
</protein>
<proteinExistence type="predicted"/>
<dbReference type="Proteomes" id="UP000836387">
    <property type="component" value="Unassembled WGS sequence"/>
</dbReference>
<name>A0ACA9TEL5_BIOOC</name>
<evidence type="ECO:0000313" key="2">
    <source>
        <dbReference type="Proteomes" id="UP000836387"/>
    </source>
</evidence>
<reference evidence="1" key="2">
    <citation type="submission" date="2021-10" db="EMBL/GenBank/DDBJ databases">
        <authorList>
            <person name="Piombo E."/>
        </authorList>
    </citation>
    <scope>NUCLEOTIDE SEQUENCE</scope>
</reference>
<sequence length="434" mass="48819">MTPLPQQPVKAGQQGDSGPVLSLKPPRQPFSATVQTGCQATFLHPGYDDGHNILLILPALDSSGIHHETARIACAILADSRWDGFLSYEKDGPRLEQGPDSILPCRRYYFCIEGDDQYPIVPSFNHFRCPPELPASWLQPAAPIKTSPVEDAGKRDIICRVTGSLLPNETAHIIPQAQSDWWQRNSMFTYAMNPDQSFDTNCADNTILLRRDLHKMWDDHRFAIVPKAGKWVVHILMISSTVELEETYHNLELQPLFAVSRYFFFCRFALAIISKSPFLRQQTARRLVILAGSGLPHVRTMSADDYQRLFNTTSRGSSRSQSPKKRQRSVQGEIDSSDSPSETEPTPKGHDLPERGRPRKRRLSHTSDSGDDHRLPRNGRASDQTWTNRCENGSPLQKRRHKCQGLTQYGTPSRSTSPNGPCRLTLEAPSATRE</sequence>
<organism evidence="1 2">
    <name type="scientific">Clonostachys rosea f. rosea IK726</name>
    <dbReference type="NCBI Taxonomy" id="1349383"/>
    <lineage>
        <taxon>Eukaryota</taxon>
        <taxon>Fungi</taxon>
        <taxon>Dikarya</taxon>
        <taxon>Ascomycota</taxon>
        <taxon>Pezizomycotina</taxon>
        <taxon>Sordariomycetes</taxon>
        <taxon>Hypocreomycetidae</taxon>
        <taxon>Hypocreales</taxon>
        <taxon>Bionectriaceae</taxon>
        <taxon>Clonostachys</taxon>
    </lineage>
</organism>
<keyword evidence="2" id="KW-1185">Reference proteome</keyword>
<gene>
    <name evidence="1" type="ORF">CRV2_00007778</name>
</gene>
<dbReference type="EMBL" id="CADEHS020000003">
    <property type="protein sequence ID" value="CAG9939342.1"/>
    <property type="molecule type" value="Genomic_DNA"/>
</dbReference>
<reference evidence="1" key="1">
    <citation type="submission" date="2020-04" db="EMBL/GenBank/DDBJ databases">
        <authorList>
            <person name="Broberg M."/>
        </authorList>
    </citation>
    <scope>NUCLEOTIDE SEQUENCE</scope>
</reference>
<accession>A0ACA9TEL5</accession>
<evidence type="ECO:0000313" key="1">
    <source>
        <dbReference type="EMBL" id="CAG9939342.1"/>
    </source>
</evidence>